<comment type="caution">
    <text evidence="1">The sequence shown here is derived from an EMBL/GenBank/DDBJ whole genome shotgun (WGS) entry which is preliminary data.</text>
</comment>
<reference evidence="1" key="1">
    <citation type="submission" date="2020-10" db="EMBL/GenBank/DDBJ databases">
        <authorList>
            <person name="Gilroy R."/>
        </authorList>
    </citation>
    <scope>NUCLEOTIDE SEQUENCE</scope>
    <source>
        <strain evidence="1">3924</strain>
    </source>
</reference>
<dbReference type="EMBL" id="JADIMV010000138">
    <property type="protein sequence ID" value="MBO8440610.1"/>
    <property type="molecule type" value="Genomic_DNA"/>
</dbReference>
<evidence type="ECO:0000313" key="2">
    <source>
        <dbReference type="Proteomes" id="UP000712007"/>
    </source>
</evidence>
<evidence type="ECO:0000313" key="1">
    <source>
        <dbReference type="EMBL" id="MBO8440610.1"/>
    </source>
</evidence>
<sequence length="113" mass="13304">MILIFVRAKVGVFNQSTSLKIVAENNFGLFDIGGTGEERRNDWREEGEGFRWAFGRASEGLRREYVFLTYFSYKGMELQCRLEWQGQCVEYGCLMGRLYVIIKSREIFMVEYL</sequence>
<gene>
    <name evidence="1" type="ORF">IAC51_08180</name>
</gene>
<protein>
    <submittedName>
        <fullName evidence="1">Uncharacterized protein</fullName>
    </submittedName>
</protein>
<reference evidence="1" key="2">
    <citation type="journal article" date="2021" name="PeerJ">
        <title>Extensive microbial diversity within the chicken gut microbiome revealed by metagenomics and culture.</title>
        <authorList>
            <person name="Gilroy R."/>
            <person name="Ravi A."/>
            <person name="Getino M."/>
            <person name="Pursley I."/>
            <person name="Horton D.L."/>
            <person name="Alikhan N.F."/>
            <person name="Baker D."/>
            <person name="Gharbi K."/>
            <person name="Hall N."/>
            <person name="Watson M."/>
            <person name="Adriaenssens E.M."/>
            <person name="Foster-Nyarko E."/>
            <person name="Jarju S."/>
            <person name="Secka A."/>
            <person name="Antonio M."/>
            <person name="Oren A."/>
            <person name="Chaudhuri R.R."/>
            <person name="La Ragione R."/>
            <person name="Hildebrand F."/>
            <person name="Pallen M.J."/>
        </authorList>
    </citation>
    <scope>NUCLEOTIDE SEQUENCE</scope>
    <source>
        <strain evidence="1">3924</strain>
    </source>
</reference>
<proteinExistence type="predicted"/>
<dbReference type="Proteomes" id="UP000712007">
    <property type="component" value="Unassembled WGS sequence"/>
</dbReference>
<name>A0A940IFH0_9BACT</name>
<organism evidence="1 2">
    <name type="scientific">Candidatus Aphodosoma intestinipullorum</name>
    <dbReference type="NCBI Taxonomy" id="2840674"/>
    <lineage>
        <taxon>Bacteria</taxon>
        <taxon>Pseudomonadati</taxon>
        <taxon>Bacteroidota</taxon>
        <taxon>Bacteroidia</taxon>
        <taxon>Bacteroidales</taxon>
        <taxon>Candidatus Aphodosoma</taxon>
    </lineage>
</organism>
<accession>A0A940IFH0</accession>
<dbReference type="AlphaFoldDB" id="A0A940IFH0"/>